<dbReference type="Gene3D" id="3.40.50.10750">
    <property type="entry name" value="Isocitrate/Isopropylmalate dehydrogenase-like"/>
    <property type="match status" value="1"/>
</dbReference>
<organism evidence="10 11">
    <name type="scientific">Apilactobacillus apisilvae</name>
    <dbReference type="NCBI Taxonomy" id="2923364"/>
    <lineage>
        <taxon>Bacteria</taxon>
        <taxon>Bacillati</taxon>
        <taxon>Bacillota</taxon>
        <taxon>Bacilli</taxon>
        <taxon>Lactobacillales</taxon>
        <taxon>Lactobacillaceae</taxon>
        <taxon>Apilactobacillus</taxon>
    </lineage>
</organism>
<dbReference type="Proteomes" id="UP000831859">
    <property type="component" value="Chromosome"/>
</dbReference>
<keyword evidence="7 10" id="KW-0012">Acyltransferase</keyword>
<comment type="similarity">
    <text evidence="3">Belongs to the phosphate acetyltransferase and butyryltransferase family.</text>
</comment>
<evidence type="ECO:0000313" key="11">
    <source>
        <dbReference type="Proteomes" id="UP000831859"/>
    </source>
</evidence>
<dbReference type="GO" id="GO:0008959">
    <property type="term" value="F:phosphate acetyltransferase activity"/>
    <property type="evidence" value="ECO:0007669"/>
    <property type="project" value="UniProtKB-EC"/>
</dbReference>
<dbReference type="Gene3D" id="3.40.50.10950">
    <property type="match status" value="1"/>
</dbReference>
<evidence type="ECO:0000256" key="8">
    <source>
        <dbReference type="ARBA" id="ARBA00031108"/>
    </source>
</evidence>
<evidence type="ECO:0000256" key="7">
    <source>
        <dbReference type="ARBA" id="ARBA00023315"/>
    </source>
</evidence>
<keyword evidence="11" id="KW-1185">Reference proteome</keyword>
<sequence length="322" mass="35288">MNLFDKLRNDIKGENKKIVFPEGYDERIIEAAVRLANESLVTPILLGNKDEIEKNANGEDISKLQIIDINNYPKDEYEAMLDALEERRNGKNTREQLAKWLNNENYFGTMLVYMGKADGMVSGASHATGDTVRPALQIIKTKKGMRRISGAFLMQKDDTRYVFADCAINLELDSAGMVEVAQQSADTAKMFGIDPKVAFLSFSTKGSAKGEMVTKVQEATKMAQDKLDVPSDGELQFDAALIPEVAKKKAPNSKVAGNANVFVFPELQSGNIGYKIAQRIGGFEAFGPILQGMAKPVSDLSRGCNAEDVYNVSIITAAQSLK</sequence>
<keyword evidence="6 10" id="KW-0808">Transferase</keyword>
<protein>
    <recommendedName>
        <fullName evidence="5">Phosphate acetyltransferase</fullName>
        <ecNumber evidence="4">2.3.1.8</ecNumber>
    </recommendedName>
    <alternativeName>
        <fullName evidence="8">Phosphotransacetylase</fullName>
    </alternativeName>
</protein>
<dbReference type="RefSeq" id="WP_249511074.1">
    <property type="nucleotide sequence ID" value="NZ_CP093362.1"/>
</dbReference>
<evidence type="ECO:0000256" key="3">
    <source>
        <dbReference type="ARBA" id="ARBA00005656"/>
    </source>
</evidence>
<evidence type="ECO:0000256" key="2">
    <source>
        <dbReference type="ARBA" id="ARBA00004989"/>
    </source>
</evidence>
<dbReference type="InterPro" id="IPR042112">
    <property type="entry name" value="P_AcTrfase_dom2"/>
</dbReference>
<dbReference type="InterPro" id="IPR002505">
    <property type="entry name" value="PTA_PTB"/>
</dbReference>
<dbReference type="SUPFAM" id="SSF53659">
    <property type="entry name" value="Isocitrate/Isopropylmalate dehydrogenase-like"/>
    <property type="match status" value="1"/>
</dbReference>
<dbReference type="NCBIfam" id="NF007233">
    <property type="entry name" value="PRK09653.1"/>
    <property type="match status" value="1"/>
</dbReference>
<evidence type="ECO:0000259" key="9">
    <source>
        <dbReference type="Pfam" id="PF01515"/>
    </source>
</evidence>
<evidence type="ECO:0000256" key="1">
    <source>
        <dbReference type="ARBA" id="ARBA00000705"/>
    </source>
</evidence>
<gene>
    <name evidence="10" type="primary">pta</name>
    <name evidence="10" type="ORF">MOO46_00375</name>
</gene>
<accession>A0ABY4PHY3</accession>
<dbReference type="InterPro" id="IPR050500">
    <property type="entry name" value="Phos_Acetyltrans/Butyryltrans"/>
</dbReference>
<name>A0ABY4PHY3_9LACO</name>
<dbReference type="EMBL" id="CP093362">
    <property type="protein sequence ID" value="UQS85095.1"/>
    <property type="molecule type" value="Genomic_DNA"/>
</dbReference>
<evidence type="ECO:0000313" key="10">
    <source>
        <dbReference type="EMBL" id="UQS85095.1"/>
    </source>
</evidence>
<evidence type="ECO:0000256" key="4">
    <source>
        <dbReference type="ARBA" id="ARBA00012707"/>
    </source>
</evidence>
<proteinExistence type="inferred from homology"/>
<dbReference type="NCBIfam" id="TIGR00651">
    <property type="entry name" value="pta"/>
    <property type="match status" value="1"/>
</dbReference>
<dbReference type="Pfam" id="PF01515">
    <property type="entry name" value="PTA_PTB"/>
    <property type="match status" value="1"/>
</dbReference>
<dbReference type="InterPro" id="IPR012147">
    <property type="entry name" value="P_Ac_Bu_trans"/>
</dbReference>
<dbReference type="InterPro" id="IPR042113">
    <property type="entry name" value="P_AcTrfase_dom1"/>
</dbReference>
<feature type="domain" description="Phosphate acetyl/butaryl transferase" evidence="9">
    <location>
        <begin position="4"/>
        <end position="317"/>
    </location>
</feature>
<dbReference type="PIRSF" id="PIRSF000428">
    <property type="entry name" value="P_Ac_trans"/>
    <property type="match status" value="1"/>
</dbReference>
<comment type="catalytic activity">
    <reaction evidence="1">
        <text>acetyl-CoA + phosphate = acetyl phosphate + CoA</text>
        <dbReference type="Rhea" id="RHEA:19521"/>
        <dbReference type="ChEBI" id="CHEBI:22191"/>
        <dbReference type="ChEBI" id="CHEBI:43474"/>
        <dbReference type="ChEBI" id="CHEBI:57287"/>
        <dbReference type="ChEBI" id="CHEBI:57288"/>
        <dbReference type="EC" id="2.3.1.8"/>
    </reaction>
</comment>
<dbReference type="PANTHER" id="PTHR43356">
    <property type="entry name" value="PHOSPHATE ACETYLTRANSFERASE"/>
    <property type="match status" value="1"/>
</dbReference>
<comment type="pathway">
    <text evidence="2">Metabolic intermediate biosynthesis; acetyl-CoA biosynthesis; acetyl-CoA from acetate: step 2/2.</text>
</comment>
<dbReference type="InterPro" id="IPR004614">
    <property type="entry name" value="P_AcTrfase"/>
</dbReference>
<evidence type="ECO:0000256" key="5">
    <source>
        <dbReference type="ARBA" id="ARBA00021528"/>
    </source>
</evidence>
<dbReference type="EC" id="2.3.1.8" evidence="4"/>
<reference evidence="10 11" key="1">
    <citation type="journal article" date="2022" name="Int. J. Syst. Evol. Microbiol.">
        <title>Apilactobacillus apisilvae sp. nov., Nicolia spurrieriana gen. nov. sp. nov., Bombilactobacillus folatiphilus sp. nov. and Bombilactobacillus thymidiniphilus sp. nov., four new lactic acid bacterial isolates from stingless bees Tetragonula carbonaria and Austroplebeia australis.</title>
        <authorList>
            <person name="Oliphant S.A."/>
            <person name="Watson-Haigh N.S."/>
            <person name="Sumby K.M."/>
            <person name="Gardner J."/>
            <person name="Groom S."/>
            <person name="Jiranek V."/>
        </authorList>
    </citation>
    <scope>NUCLEOTIDE SEQUENCE [LARGE SCALE GENOMIC DNA]</scope>
    <source>
        <strain evidence="10 11">SG5_A10</strain>
    </source>
</reference>
<dbReference type="PANTHER" id="PTHR43356:SF3">
    <property type="entry name" value="PHOSPHATE ACETYLTRANSFERASE"/>
    <property type="match status" value="1"/>
</dbReference>
<evidence type="ECO:0000256" key="6">
    <source>
        <dbReference type="ARBA" id="ARBA00022679"/>
    </source>
</evidence>